<dbReference type="OrthoDB" id="261351at2759"/>
<dbReference type="Proteomes" id="UP000007350">
    <property type="component" value="Unassembled WGS sequence"/>
</dbReference>
<keyword evidence="2" id="KW-1185">Reference proteome</keyword>
<accession>K2NV01</accession>
<evidence type="ECO:0000313" key="2">
    <source>
        <dbReference type="Proteomes" id="UP000007350"/>
    </source>
</evidence>
<protein>
    <submittedName>
        <fullName evidence="1">Uncharacterized protein</fullName>
    </submittedName>
</protein>
<sequence length="219" mass="25095">MVQENVISQELKITEEEVETLKYDEPPRKNWVKGKRKRSPSIDNLLQTKFLRFPFSCEILTKSSKGMYSSIYVDIELKSLGLHPLVQEVPTTRKETKLLIGVSCCYLRLGTALVVSGCIVEVNITDYTAQIVPDKGLCLDVEWVNLKKLYRIPDNLTDIRRIVSEKVYAIIQGEMENPIHNVETDLPGGEPWEEIHLSQSHDDGVVEEVKETHEYVHNE</sequence>
<gene>
    <name evidence="1" type="ORF">MOQ_003326</name>
</gene>
<dbReference type="EMBL" id="AHKC01009580">
    <property type="protein sequence ID" value="EKF32817.1"/>
    <property type="molecule type" value="Genomic_DNA"/>
</dbReference>
<dbReference type="AlphaFoldDB" id="K2NV01"/>
<organism evidence="1 2">
    <name type="scientific">Trypanosoma cruzi marinkellei</name>
    <dbReference type="NCBI Taxonomy" id="85056"/>
    <lineage>
        <taxon>Eukaryota</taxon>
        <taxon>Discoba</taxon>
        <taxon>Euglenozoa</taxon>
        <taxon>Kinetoplastea</taxon>
        <taxon>Metakinetoplastina</taxon>
        <taxon>Trypanosomatida</taxon>
        <taxon>Trypanosomatidae</taxon>
        <taxon>Trypanosoma</taxon>
        <taxon>Schizotrypanum</taxon>
    </lineage>
</organism>
<proteinExistence type="predicted"/>
<reference evidence="1 2" key="1">
    <citation type="journal article" date="2012" name="BMC Genomics">
        <title>Comparative genomic analysis of human infective Trypanosoma cruzi lineages with the bat-restricted subspecies T. cruzi marinkellei.</title>
        <authorList>
            <person name="Franzen O."/>
            <person name="Talavera-Lopez C."/>
            <person name="Ochaya S."/>
            <person name="Butler C.E."/>
            <person name="Messenger L.A."/>
            <person name="Lewis M.D."/>
            <person name="Llewellyn M.S."/>
            <person name="Marinkelle C.J."/>
            <person name="Tyler K.M."/>
            <person name="Miles M.A."/>
            <person name="Andersson B."/>
        </authorList>
    </citation>
    <scope>NUCLEOTIDE SEQUENCE [LARGE SCALE GENOMIC DNA]</scope>
    <source>
        <strain evidence="1 2">B7</strain>
    </source>
</reference>
<name>K2NV01_TRYCR</name>
<evidence type="ECO:0000313" key="1">
    <source>
        <dbReference type="EMBL" id="EKF32817.1"/>
    </source>
</evidence>
<comment type="caution">
    <text evidence="1">The sequence shown here is derived from an EMBL/GenBank/DDBJ whole genome shotgun (WGS) entry which is preliminary data.</text>
</comment>